<dbReference type="Gene3D" id="3.60.21.10">
    <property type="match status" value="1"/>
</dbReference>
<sequence>MSDSNHWAVLADIHGNSLALAAVLDHARKRGLTRFVNLGDTFYGPLDPAGTWAILRDLDMPAVLGNQDRILLEATPQTASVRAAIGPDGLAWLAGLPGTLRPEEDVLLCHGTPRDDATYLLEDVTTGLPAPRAEAAILDDLLPEAANCSLVLAGHSHHAGLAMAGGITVVNPGSVGLPAYDDDNPPHIMASGSPRAAYAVLTRAPGGWEADFIEVEYDWESVANLARRNGREDWARWLATGMA</sequence>
<organism evidence="4 6">
    <name type="scientific">Pseudodesulfovibrio indicus</name>
    <dbReference type="NCBI Taxonomy" id="1716143"/>
    <lineage>
        <taxon>Bacteria</taxon>
        <taxon>Pseudomonadati</taxon>
        <taxon>Thermodesulfobacteriota</taxon>
        <taxon>Desulfovibrionia</taxon>
        <taxon>Desulfovibrionales</taxon>
        <taxon>Desulfovibrionaceae</taxon>
    </lineage>
</organism>
<dbReference type="EMBL" id="SOBK01000014">
    <property type="protein sequence ID" value="TDT86248.1"/>
    <property type="molecule type" value="Genomic_DNA"/>
</dbReference>
<reference evidence="4 6" key="2">
    <citation type="submission" date="2019-03" db="EMBL/GenBank/DDBJ databases">
        <title>Genomic Encyclopedia of Type Strains, Phase IV (KMG-IV): sequencing the most valuable type-strain genomes for metagenomic binning, comparative biology and taxonomic classification.</title>
        <authorList>
            <person name="Goeker M."/>
        </authorList>
    </citation>
    <scope>NUCLEOTIDE SEQUENCE [LARGE SCALE GENOMIC DNA]</scope>
    <source>
        <strain evidence="4 6">DSM 101483</strain>
    </source>
</reference>
<dbReference type="InterPro" id="IPR024654">
    <property type="entry name" value="Calcineurin-like_PHP_lpxH"/>
</dbReference>
<evidence type="ECO:0000313" key="3">
    <source>
        <dbReference type="EMBL" id="AMK09790.1"/>
    </source>
</evidence>
<dbReference type="GO" id="GO:0005737">
    <property type="term" value="C:cytoplasm"/>
    <property type="evidence" value="ECO:0007669"/>
    <property type="project" value="TreeGrafter"/>
</dbReference>
<dbReference type="InterPro" id="IPR011152">
    <property type="entry name" value="Pesterase_MJ0912"/>
</dbReference>
<dbReference type="InterPro" id="IPR050126">
    <property type="entry name" value="Ap4A_hydrolase"/>
</dbReference>
<proteinExistence type="inferred from homology"/>
<dbReference type="RefSeq" id="WP_066799251.1">
    <property type="nucleotide sequence ID" value="NZ_CP014206.1"/>
</dbReference>
<name>A0A140D9C3_9BACT</name>
<dbReference type="Proteomes" id="UP000295506">
    <property type="component" value="Unassembled WGS sequence"/>
</dbReference>
<evidence type="ECO:0000313" key="4">
    <source>
        <dbReference type="EMBL" id="TDT86248.1"/>
    </source>
</evidence>
<dbReference type="SUPFAM" id="SSF56300">
    <property type="entry name" value="Metallo-dependent phosphatases"/>
    <property type="match status" value="1"/>
</dbReference>
<dbReference type="Proteomes" id="UP000055611">
    <property type="component" value="Chromosome"/>
</dbReference>
<keyword evidence="5" id="KW-1185">Reference proteome</keyword>
<comment type="similarity">
    <text evidence="1">Belongs to the metallophosphoesterase superfamily. YfcE family.</text>
</comment>
<gene>
    <name evidence="3" type="ORF">AWY79_01055</name>
    <name evidence="4" type="ORF">EDC59_11413</name>
</gene>
<evidence type="ECO:0000256" key="1">
    <source>
        <dbReference type="ARBA" id="ARBA00008950"/>
    </source>
</evidence>
<dbReference type="Pfam" id="PF12850">
    <property type="entry name" value="Metallophos_2"/>
    <property type="match status" value="1"/>
</dbReference>
<dbReference type="PANTHER" id="PTHR42850:SF2">
    <property type="entry name" value="BLL5683 PROTEIN"/>
    <property type="match status" value="1"/>
</dbReference>
<protein>
    <submittedName>
        <fullName evidence="3">Metallophosphoesterase</fullName>
    </submittedName>
    <submittedName>
        <fullName evidence="4">Phosphodiesterase</fullName>
    </submittedName>
</protein>
<dbReference type="AlphaFoldDB" id="A0A140D9C3"/>
<dbReference type="PANTHER" id="PTHR42850">
    <property type="entry name" value="METALLOPHOSPHOESTERASE"/>
    <property type="match status" value="1"/>
</dbReference>
<dbReference type="KEGG" id="dej:AWY79_01055"/>
<dbReference type="EMBL" id="CP014206">
    <property type="protein sequence ID" value="AMK09790.1"/>
    <property type="molecule type" value="Genomic_DNA"/>
</dbReference>
<dbReference type="InterPro" id="IPR029052">
    <property type="entry name" value="Metallo-depent_PP-like"/>
</dbReference>
<dbReference type="GO" id="GO:0016791">
    <property type="term" value="F:phosphatase activity"/>
    <property type="evidence" value="ECO:0007669"/>
    <property type="project" value="TreeGrafter"/>
</dbReference>
<reference evidence="3 5" key="1">
    <citation type="journal article" date="2016" name="Front. Microbiol.">
        <title>Genome Sequence of the Piezophilic, Mesophilic Sulfate-Reducing Bacterium Desulfovibrio indicus J2T.</title>
        <authorList>
            <person name="Cao J."/>
            <person name="Maignien L."/>
            <person name="Shao Z."/>
            <person name="Alain K."/>
            <person name="Jebbar M."/>
        </authorList>
    </citation>
    <scope>NUCLEOTIDE SEQUENCE [LARGE SCALE GENOMIC DNA]</scope>
    <source>
        <strain evidence="3 5">J2</strain>
    </source>
</reference>
<evidence type="ECO:0000259" key="2">
    <source>
        <dbReference type="Pfam" id="PF12850"/>
    </source>
</evidence>
<dbReference type="OrthoDB" id="9813918at2"/>
<evidence type="ECO:0000313" key="5">
    <source>
        <dbReference type="Proteomes" id="UP000055611"/>
    </source>
</evidence>
<dbReference type="PIRSF" id="PIRSF000883">
    <property type="entry name" value="Pesterase_MJ0912"/>
    <property type="match status" value="1"/>
</dbReference>
<evidence type="ECO:0000313" key="6">
    <source>
        <dbReference type="Proteomes" id="UP000295506"/>
    </source>
</evidence>
<feature type="domain" description="Calcineurin-like phosphoesterase" evidence="2">
    <location>
        <begin position="8"/>
        <end position="180"/>
    </location>
</feature>
<accession>A0A140D9C3</accession>